<dbReference type="Gene3D" id="3.40.630.30">
    <property type="match status" value="1"/>
</dbReference>
<proteinExistence type="predicted"/>
<accession>A0ABW4RE43</accession>
<dbReference type="RefSeq" id="WP_347324195.1">
    <property type="nucleotide sequence ID" value="NZ_JBCGUH010000003.1"/>
</dbReference>
<gene>
    <name evidence="2" type="ORF">ACFSC9_03320</name>
</gene>
<dbReference type="InterPro" id="IPR000182">
    <property type="entry name" value="GNAT_dom"/>
</dbReference>
<sequence>MLVFTEVTEQDDIFLFEVFESTRMEEFIPMNMPEEQLDMLMHMQFRAQQMSYRSQYPSASHRMIQIDDRPAGYIITDHQGEGIRLIFIALLPHFRNQGYGTAILEQLQQNAPFITLQVVEHNRARQLYRKLGFTEQAESPPYVTMQWQRQ</sequence>
<dbReference type="Pfam" id="PF13508">
    <property type="entry name" value="Acetyltransf_7"/>
    <property type="match status" value="1"/>
</dbReference>
<dbReference type="InterPro" id="IPR016181">
    <property type="entry name" value="Acyl_CoA_acyltransferase"/>
</dbReference>
<evidence type="ECO:0000313" key="3">
    <source>
        <dbReference type="Proteomes" id="UP001597233"/>
    </source>
</evidence>
<feature type="domain" description="N-acetyltransferase" evidence="1">
    <location>
        <begin position="2"/>
        <end position="150"/>
    </location>
</feature>
<name>A0ABW4RE43_9BACL</name>
<dbReference type="SUPFAM" id="SSF55729">
    <property type="entry name" value="Acyl-CoA N-acyltransferases (Nat)"/>
    <property type="match status" value="1"/>
</dbReference>
<evidence type="ECO:0000313" key="2">
    <source>
        <dbReference type="EMBL" id="MFD1884542.1"/>
    </source>
</evidence>
<comment type="caution">
    <text evidence="2">The sequence shown here is derived from an EMBL/GenBank/DDBJ whole genome shotgun (WGS) entry which is preliminary data.</text>
</comment>
<reference evidence="3" key="1">
    <citation type="journal article" date="2019" name="Int. J. Syst. Evol. Microbiol.">
        <title>The Global Catalogue of Microorganisms (GCM) 10K type strain sequencing project: providing services to taxonomists for standard genome sequencing and annotation.</title>
        <authorList>
            <consortium name="The Broad Institute Genomics Platform"/>
            <consortium name="The Broad Institute Genome Sequencing Center for Infectious Disease"/>
            <person name="Wu L."/>
            <person name="Ma J."/>
        </authorList>
    </citation>
    <scope>NUCLEOTIDE SEQUENCE [LARGE SCALE GENOMIC DNA]</scope>
    <source>
        <strain evidence="3">CCUG 54950</strain>
    </source>
</reference>
<dbReference type="Proteomes" id="UP001597233">
    <property type="component" value="Unassembled WGS sequence"/>
</dbReference>
<keyword evidence="3" id="KW-1185">Reference proteome</keyword>
<dbReference type="CDD" id="cd04301">
    <property type="entry name" value="NAT_SF"/>
    <property type="match status" value="1"/>
</dbReference>
<protein>
    <submittedName>
        <fullName evidence="2">GNAT family N-acetyltransferase</fullName>
    </submittedName>
</protein>
<dbReference type="EMBL" id="JBHUEH010000010">
    <property type="protein sequence ID" value="MFD1884542.1"/>
    <property type="molecule type" value="Genomic_DNA"/>
</dbReference>
<organism evidence="2 3">
    <name type="scientific">Paenibacillus wenxiniae</name>
    <dbReference type="NCBI Taxonomy" id="1636843"/>
    <lineage>
        <taxon>Bacteria</taxon>
        <taxon>Bacillati</taxon>
        <taxon>Bacillota</taxon>
        <taxon>Bacilli</taxon>
        <taxon>Bacillales</taxon>
        <taxon>Paenibacillaceae</taxon>
        <taxon>Paenibacillus</taxon>
    </lineage>
</organism>
<dbReference type="PROSITE" id="PS51186">
    <property type="entry name" value="GNAT"/>
    <property type="match status" value="1"/>
</dbReference>
<evidence type="ECO:0000259" key="1">
    <source>
        <dbReference type="PROSITE" id="PS51186"/>
    </source>
</evidence>